<gene>
    <name evidence="2" type="ORF">C8Q71DRAFT_128377</name>
</gene>
<evidence type="ECO:0008006" key="4">
    <source>
        <dbReference type="Google" id="ProtNLM"/>
    </source>
</evidence>
<keyword evidence="1" id="KW-0472">Membrane</keyword>
<feature type="transmembrane region" description="Helical" evidence="1">
    <location>
        <begin position="187"/>
        <end position="209"/>
    </location>
</feature>
<feature type="transmembrane region" description="Helical" evidence="1">
    <location>
        <begin position="299"/>
        <end position="320"/>
    </location>
</feature>
<feature type="transmembrane region" description="Helical" evidence="1">
    <location>
        <begin position="229"/>
        <end position="251"/>
    </location>
</feature>
<evidence type="ECO:0000256" key="1">
    <source>
        <dbReference type="SAM" id="Phobius"/>
    </source>
</evidence>
<proteinExistence type="predicted"/>
<evidence type="ECO:0000313" key="3">
    <source>
        <dbReference type="Proteomes" id="UP000814176"/>
    </source>
</evidence>
<comment type="caution">
    <text evidence="2">The sequence shown here is derived from an EMBL/GenBank/DDBJ whole genome shotgun (WGS) entry which is preliminary data.</text>
</comment>
<reference evidence="2 3" key="1">
    <citation type="journal article" date="2021" name="Environ. Microbiol.">
        <title>Gene family expansions and transcriptome signatures uncover fungal adaptations to wood decay.</title>
        <authorList>
            <person name="Hage H."/>
            <person name="Miyauchi S."/>
            <person name="Viragh M."/>
            <person name="Drula E."/>
            <person name="Min B."/>
            <person name="Chaduli D."/>
            <person name="Navarro D."/>
            <person name="Favel A."/>
            <person name="Norest M."/>
            <person name="Lesage-Meessen L."/>
            <person name="Balint B."/>
            <person name="Merenyi Z."/>
            <person name="de Eugenio L."/>
            <person name="Morin E."/>
            <person name="Martinez A.T."/>
            <person name="Baldrian P."/>
            <person name="Stursova M."/>
            <person name="Martinez M.J."/>
            <person name="Novotny C."/>
            <person name="Magnuson J.K."/>
            <person name="Spatafora J.W."/>
            <person name="Maurice S."/>
            <person name="Pangilinan J."/>
            <person name="Andreopoulos W."/>
            <person name="LaButti K."/>
            <person name="Hundley H."/>
            <person name="Na H."/>
            <person name="Kuo A."/>
            <person name="Barry K."/>
            <person name="Lipzen A."/>
            <person name="Henrissat B."/>
            <person name="Riley R."/>
            <person name="Ahrendt S."/>
            <person name="Nagy L.G."/>
            <person name="Grigoriev I.V."/>
            <person name="Martin F."/>
            <person name="Rosso M.N."/>
        </authorList>
    </citation>
    <scope>NUCLEOTIDE SEQUENCE [LARGE SCALE GENOMIC DNA]</scope>
    <source>
        <strain evidence="2 3">CIRM-BRFM 1785</strain>
    </source>
</reference>
<name>A0ABQ8KCD4_9APHY</name>
<evidence type="ECO:0000313" key="2">
    <source>
        <dbReference type="EMBL" id="KAH9834864.1"/>
    </source>
</evidence>
<feature type="transmembrane region" description="Helical" evidence="1">
    <location>
        <begin position="102"/>
        <end position="126"/>
    </location>
</feature>
<sequence>MANDHQPERLSEHVRHVVRTSCTRPCHGPVPMAVLYVACRSCNETVDLDSAVKMPQVSVASASLAAAAVESFLYGIFLILAFASIYFHFSRTAASHQDFKRTILALFNPILVGSILITITVTGHWITIVARLFDAFIYFDSGASPSAYYAMLPLPTAVVKTAFLMATLIECDTMLAYRLWILWNYNYVIVIIPALAILGQCVTMIAAMYQQTHFQAGVSDEVFLGTMSHWITAGNACTWVTNIYSSCGIAFRVWSVRQHLRPIGGPNIMNVLVTVVESAMLYLFWTFFFLVAYTTKSNLQYFCIDTFSPIAGIACMLINARVGLGWAQRASPHTSLGLSFPQDSHSVAYTGQSFTMNPVAVTIATSIERDDGEDLGQSQVKVDLCHAA</sequence>
<dbReference type="EMBL" id="JADCUA010000014">
    <property type="protein sequence ID" value="KAH9834864.1"/>
    <property type="molecule type" value="Genomic_DNA"/>
</dbReference>
<keyword evidence="3" id="KW-1185">Reference proteome</keyword>
<feature type="transmembrane region" description="Helical" evidence="1">
    <location>
        <begin position="72"/>
        <end position="90"/>
    </location>
</feature>
<keyword evidence="1" id="KW-1133">Transmembrane helix</keyword>
<feature type="transmembrane region" description="Helical" evidence="1">
    <location>
        <begin position="146"/>
        <end position="166"/>
    </location>
</feature>
<dbReference type="Proteomes" id="UP000814176">
    <property type="component" value="Unassembled WGS sequence"/>
</dbReference>
<organism evidence="2 3">
    <name type="scientific">Rhodofomes roseus</name>
    <dbReference type="NCBI Taxonomy" id="34475"/>
    <lineage>
        <taxon>Eukaryota</taxon>
        <taxon>Fungi</taxon>
        <taxon>Dikarya</taxon>
        <taxon>Basidiomycota</taxon>
        <taxon>Agaricomycotina</taxon>
        <taxon>Agaricomycetes</taxon>
        <taxon>Polyporales</taxon>
        <taxon>Rhodofomes</taxon>
    </lineage>
</organism>
<keyword evidence="1" id="KW-0812">Transmembrane</keyword>
<feature type="transmembrane region" description="Helical" evidence="1">
    <location>
        <begin position="271"/>
        <end position="293"/>
    </location>
</feature>
<dbReference type="RefSeq" id="XP_047777350.1">
    <property type="nucleotide sequence ID" value="XM_047916456.1"/>
</dbReference>
<protein>
    <recommendedName>
        <fullName evidence="4">Transmembrane protein</fullName>
    </recommendedName>
</protein>
<accession>A0ABQ8KCD4</accession>
<dbReference type="GeneID" id="71997188"/>